<name>A0A7R9I0J7_9NEOP</name>
<proteinExistence type="inferred from homology"/>
<dbReference type="InterPro" id="IPR052104">
    <property type="entry name" value="Mito_Release_Factor_mL62"/>
</dbReference>
<dbReference type="GO" id="GO:0005762">
    <property type="term" value="C:mitochondrial large ribosomal subunit"/>
    <property type="evidence" value="ECO:0007669"/>
    <property type="project" value="TreeGrafter"/>
</dbReference>
<feature type="domain" description="Prokaryotic-type class I peptide chain release factors" evidence="5">
    <location>
        <begin position="63"/>
        <end position="79"/>
    </location>
</feature>
<dbReference type="PANTHER" id="PTHR11075:SF54">
    <property type="entry name" value="LARGE RIBOSOMAL SUBUNIT PROTEIN ML62"/>
    <property type="match status" value="1"/>
</dbReference>
<evidence type="ECO:0000313" key="6">
    <source>
        <dbReference type="EMBL" id="CAD7442211.1"/>
    </source>
</evidence>
<dbReference type="GO" id="GO:0004045">
    <property type="term" value="F:peptidyl-tRNA hydrolase activity"/>
    <property type="evidence" value="ECO:0007669"/>
    <property type="project" value="UniProtKB-EC"/>
</dbReference>
<dbReference type="EC" id="3.1.1.29" evidence="1"/>
<dbReference type="AlphaFoldDB" id="A0A7R9I0J7"/>
<protein>
    <recommendedName>
        <fullName evidence="3">Large ribosomal subunit protein mL62</fullName>
        <ecNumber evidence="1">3.1.1.29</ecNumber>
    </recommendedName>
    <alternativeName>
        <fullName evidence="4">Peptidyl-tRNA hydrolase ICT1, mitochondrial</fullName>
    </alternativeName>
</protein>
<sequence length="249" mass="28603">MNRNIPVIDDLVYCENDALDHAATEAGHRKYFQSIFRIHTCCCRLKFPTIVSVLDELTVTYSRSSGPGGQNVNKVNTKVDLRFHVKSASWITEEIKSNLLGEVISDWRYNSLTVPSKMISDWRYTSLTVPSKVISDCRYNSLTVPSEVISDWRYNSLTVPSEVISDWRYNSLTVPSKVISNWRYNSLTVPSKNKTRINKDGFLIIRSDKTRYQQLNLADAMERLRELVHAAAEPPGEISPETEEKLRRR</sequence>
<dbReference type="SUPFAM" id="SSF110916">
    <property type="entry name" value="Peptidyl-tRNA hydrolase domain-like"/>
    <property type="match status" value="2"/>
</dbReference>
<dbReference type="GO" id="GO:0070126">
    <property type="term" value="P:mitochondrial translational termination"/>
    <property type="evidence" value="ECO:0007669"/>
    <property type="project" value="TreeGrafter"/>
</dbReference>
<gene>
    <name evidence="6" type="ORF">TBIB3V08_LOCUS4650</name>
</gene>
<organism evidence="6">
    <name type="scientific">Timema bartmani</name>
    <dbReference type="NCBI Taxonomy" id="61472"/>
    <lineage>
        <taxon>Eukaryota</taxon>
        <taxon>Metazoa</taxon>
        <taxon>Ecdysozoa</taxon>
        <taxon>Arthropoda</taxon>
        <taxon>Hexapoda</taxon>
        <taxon>Insecta</taxon>
        <taxon>Pterygota</taxon>
        <taxon>Neoptera</taxon>
        <taxon>Polyneoptera</taxon>
        <taxon>Phasmatodea</taxon>
        <taxon>Timematodea</taxon>
        <taxon>Timematoidea</taxon>
        <taxon>Timematidae</taxon>
        <taxon>Timema</taxon>
    </lineage>
</organism>
<dbReference type="PROSITE" id="PS00745">
    <property type="entry name" value="RF_PROK_I"/>
    <property type="match status" value="1"/>
</dbReference>
<dbReference type="Pfam" id="PF00472">
    <property type="entry name" value="RF-1"/>
    <property type="match status" value="1"/>
</dbReference>
<dbReference type="EMBL" id="OD565610">
    <property type="protein sequence ID" value="CAD7442211.1"/>
    <property type="molecule type" value="Genomic_DNA"/>
</dbReference>
<evidence type="ECO:0000256" key="3">
    <source>
        <dbReference type="ARBA" id="ARBA00039441"/>
    </source>
</evidence>
<dbReference type="PANTHER" id="PTHR11075">
    <property type="entry name" value="PEPTIDE CHAIN RELEASE FACTOR"/>
    <property type="match status" value="1"/>
</dbReference>
<evidence type="ECO:0000256" key="4">
    <source>
        <dbReference type="ARBA" id="ARBA00041531"/>
    </source>
</evidence>
<dbReference type="GO" id="GO:0016150">
    <property type="term" value="F:translation release factor activity, codon nonspecific"/>
    <property type="evidence" value="ECO:0007669"/>
    <property type="project" value="TreeGrafter"/>
</dbReference>
<evidence type="ECO:0000259" key="5">
    <source>
        <dbReference type="PROSITE" id="PS00745"/>
    </source>
</evidence>
<dbReference type="InterPro" id="IPR000352">
    <property type="entry name" value="Pep_chain_release_fac_I"/>
</dbReference>
<evidence type="ECO:0000256" key="1">
    <source>
        <dbReference type="ARBA" id="ARBA00013260"/>
    </source>
</evidence>
<accession>A0A7R9I0J7</accession>
<reference evidence="6" key="1">
    <citation type="submission" date="2020-11" db="EMBL/GenBank/DDBJ databases">
        <authorList>
            <person name="Tran Van P."/>
        </authorList>
    </citation>
    <scope>NUCLEOTIDE SEQUENCE</scope>
</reference>
<evidence type="ECO:0000256" key="2">
    <source>
        <dbReference type="ARBA" id="ARBA00038225"/>
    </source>
</evidence>
<dbReference type="Gene3D" id="3.30.160.20">
    <property type="match status" value="2"/>
</dbReference>
<comment type="similarity">
    <text evidence="2">Belongs to the prokaryotic/mitochondrial release factor family. Mitochondrion-specific ribosomal protein mL62 subfamily.</text>
</comment>